<reference evidence="2 3" key="1">
    <citation type="journal article" date="2017" name="Nat. Commun.">
        <title>Genome assembly with in vitro proximity ligation data and whole-genome triplication in lettuce.</title>
        <authorList>
            <person name="Reyes-Chin-Wo S."/>
            <person name="Wang Z."/>
            <person name="Yang X."/>
            <person name="Kozik A."/>
            <person name="Arikit S."/>
            <person name="Song C."/>
            <person name="Xia L."/>
            <person name="Froenicke L."/>
            <person name="Lavelle D.O."/>
            <person name="Truco M.J."/>
            <person name="Xia R."/>
            <person name="Zhu S."/>
            <person name="Xu C."/>
            <person name="Xu H."/>
            <person name="Xu X."/>
            <person name="Cox K."/>
            <person name="Korf I."/>
            <person name="Meyers B.C."/>
            <person name="Michelmore R.W."/>
        </authorList>
    </citation>
    <scope>NUCLEOTIDE SEQUENCE [LARGE SCALE GENOMIC DNA]</scope>
    <source>
        <strain evidence="3">cv. Salinas</strain>
        <tissue evidence="2">Seedlings</tissue>
    </source>
</reference>
<dbReference type="PANTHER" id="PTHR31087">
    <property type="match status" value="1"/>
</dbReference>
<proteinExistence type="inferred from homology"/>
<dbReference type="OrthoDB" id="1625051at2759"/>
<protein>
    <recommendedName>
        <fullName evidence="4">Tubby C-terminal domain-containing protein</fullName>
    </recommendedName>
</protein>
<dbReference type="EMBL" id="NBSK02000005">
    <property type="protein sequence ID" value="KAJ0204307.1"/>
    <property type="molecule type" value="Genomic_DNA"/>
</dbReference>
<dbReference type="PANTHER" id="PTHR31087:SF122">
    <property type="entry name" value="TUBBY-LIKE PROTEIN"/>
    <property type="match status" value="1"/>
</dbReference>
<evidence type="ECO:0000256" key="1">
    <source>
        <dbReference type="ARBA" id="ARBA00005437"/>
    </source>
</evidence>
<dbReference type="InterPro" id="IPR007612">
    <property type="entry name" value="LOR"/>
</dbReference>
<sequence length="288" mass="32218">MSFINELRGECRLCQNNAMLISDHLSLKKFLIYSLQKSNPPTGKHLVKSLSLRLSIKKSLSVSCELKMDQPSNAPLSSPVSVIGSQFMAPNQFDIIVDIITTGNLVVTDIDHKIMLQVKSCDTSFHQQRVLVDADGKPIVLMRGKIMSEHDRWNVFRGNSKSKSDMIFTTQSAHMIQFKTNVQVFLAKKTGKKNVCDFKINGSWTNRNCTIYMGDTSTPIAQMSKMQSSEDVTNKFMVTIYPNVDYAFVVVLIAIVEVMKMNNSVIKEKFAREVIGGLSNIIVGALLL</sequence>
<evidence type="ECO:0000313" key="2">
    <source>
        <dbReference type="EMBL" id="KAJ0204307.1"/>
    </source>
</evidence>
<name>A0A9R1VC19_LACSA</name>
<keyword evidence="3" id="KW-1185">Reference proteome</keyword>
<evidence type="ECO:0008006" key="4">
    <source>
        <dbReference type="Google" id="ProtNLM"/>
    </source>
</evidence>
<dbReference type="Gramene" id="rna-gnl|WGS:NBSK|LSAT_5X96600_mrna">
    <property type="protein sequence ID" value="cds-PLY73694.1"/>
    <property type="gene ID" value="gene-LSAT_5X96600"/>
</dbReference>
<dbReference type="Gene3D" id="2.40.160.200">
    <property type="entry name" value="LURP1-related"/>
    <property type="match status" value="1"/>
</dbReference>
<evidence type="ECO:0000313" key="3">
    <source>
        <dbReference type="Proteomes" id="UP000235145"/>
    </source>
</evidence>
<accession>A0A9R1VC19</accession>
<comment type="similarity">
    <text evidence="1">Belongs to the LOR family.</text>
</comment>
<gene>
    <name evidence="2" type="ORF">LSAT_V11C500263070</name>
</gene>
<dbReference type="Proteomes" id="UP000235145">
    <property type="component" value="Unassembled WGS sequence"/>
</dbReference>
<dbReference type="Pfam" id="PF04525">
    <property type="entry name" value="LOR"/>
    <property type="match status" value="1"/>
</dbReference>
<organism evidence="2 3">
    <name type="scientific">Lactuca sativa</name>
    <name type="common">Garden lettuce</name>
    <dbReference type="NCBI Taxonomy" id="4236"/>
    <lineage>
        <taxon>Eukaryota</taxon>
        <taxon>Viridiplantae</taxon>
        <taxon>Streptophyta</taxon>
        <taxon>Embryophyta</taxon>
        <taxon>Tracheophyta</taxon>
        <taxon>Spermatophyta</taxon>
        <taxon>Magnoliopsida</taxon>
        <taxon>eudicotyledons</taxon>
        <taxon>Gunneridae</taxon>
        <taxon>Pentapetalae</taxon>
        <taxon>asterids</taxon>
        <taxon>campanulids</taxon>
        <taxon>Asterales</taxon>
        <taxon>Asteraceae</taxon>
        <taxon>Cichorioideae</taxon>
        <taxon>Cichorieae</taxon>
        <taxon>Lactucinae</taxon>
        <taxon>Lactuca</taxon>
    </lineage>
</organism>
<dbReference type="InterPro" id="IPR025659">
    <property type="entry name" value="Tubby-like_C"/>
</dbReference>
<dbReference type="InterPro" id="IPR038595">
    <property type="entry name" value="LOR_sf"/>
</dbReference>
<comment type="caution">
    <text evidence="2">The sequence shown here is derived from an EMBL/GenBank/DDBJ whole genome shotgun (WGS) entry which is preliminary data.</text>
</comment>
<dbReference type="SUPFAM" id="SSF54518">
    <property type="entry name" value="Tubby C-terminal domain-like"/>
    <property type="match status" value="1"/>
</dbReference>
<dbReference type="AlphaFoldDB" id="A0A9R1VC19"/>